<accession>A0A2A2JCG9</accession>
<evidence type="ECO:0000256" key="1">
    <source>
        <dbReference type="SAM" id="MobiDB-lite"/>
    </source>
</evidence>
<name>A0A2A2JCG9_9BILA</name>
<keyword evidence="2" id="KW-0472">Membrane</keyword>
<dbReference type="STRING" id="2018661.A0A2A2JCG9"/>
<reference evidence="3 4" key="1">
    <citation type="journal article" date="2017" name="Curr. Biol.">
        <title>Genome architecture and evolution of a unichromosomal asexual nematode.</title>
        <authorList>
            <person name="Fradin H."/>
            <person name="Zegar C."/>
            <person name="Gutwein M."/>
            <person name="Lucas J."/>
            <person name="Kovtun M."/>
            <person name="Corcoran D."/>
            <person name="Baugh L.R."/>
            <person name="Kiontke K."/>
            <person name="Gunsalus K."/>
            <person name="Fitch D.H."/>
            <person name="Piano F."/>
        </authorList>
    </citation>
    <scope>NUCLEOTIDE SEQUENCE [LARGE SCALE GENOMIC DNA]</scope>
    <source>
        <strain evidence="3">PF1309</strain>
    </source>
</reference>
<evidence type="ECO:0000313" key="4">
    <source>
        <dbReference type="Proteomes" id="UP000218231"/>
    </source>
</evidence>
<feature type="transmembrane region" description="Helical" evidence="2">
    <location>
        <begin position="56"/>
        <end position="73"/>
    </location>
</feature>
<dbReference type="EMBL" id="LIAE01010530">
    <property type="protein sequence ID" value="PAV59337.1"/>
    <property type="molecule type" value="Genomic_DNA"/>
</dbReference>
<dbReference type="Gene3D" id="1.20.1070.10">
    <property type="entry name" value="Rhodopsin 7-helix transmembrane proteins"/>
    <property type="match status" value="1"/>
</dbReference>
<organism evidence="3 4">
    <name type="scientific">Diploscapter pachys</name>
    <dbReference type="NCBI Taxonomy" id="2018661"/>
    <lineage>
        <taxon>Eukaryota</taxon>
        <taxon>Metazoa</taxon>
        <taxon>Ecdysozoa</taxon>
        <taxon>Nematoda</taxon>
        <taxon>Chromadorea</taxon>
        <taxon>Rhabditida</taxon>
        <taxon>Rhabditina</taxon>
        <taxon>Rhabditomorpha</taxon>
        <taxon>Rhabditoidea</taxon>
        <taxon>Rhabditidae</taxon>
        <taxon>Diploscapter</taxon>
    </lineage>
</organism>
<gene>
    <name evidence="3" type="ORF">WR25_24166</name>
</gene>
<proteinExistence type="predicted"/>
<keyword evidence="2" id="KW-1133">Transmembrane helix</keyword>
<dbReference type="AlphaFoldDB" id="A0A2A2JCG9"/>
<dbReference type="SUPFAM" id="SSF81321">
    <property type="entry name" value="Family A G protein-coupled receptor-like"/>
    <property type="match status" value="1"/>
</dbReference>
<dbReference type="Proteomes" id="UP000218231">
    <property type="component" value="Unassembled WGS sequence"/>
</dbReference>
<feature type="transmembrane region" description="Helical" evidence="2">
    <location>
        <begin position="20"/>
        <end position="44"/>
    </location>
</feature>
<feature type="compositionally biased region" description="Polar residues" evidence="1">
    <location>
        <begin position="100"/>
        <end position="114"/>
    </location>
</feature>
<comment type="caution">
    <text evidence="3">The sequence shown here is derived from an EMBL/GenBank/DDBJ whole genome shotgun (WGS) entry which is preliminary data.</text>
</comment>
<evidence type="ECO:0000313" key="3">
    <source>
        <dbReference type="EMBL" id="PAV59337.1"/>
    </source>
</evidence>
<evidence type="ECO:0000256" key="2">
    <source>
        <dbReference type="SAM" id="Phobius"/>
    </source>
</evidence>
<feature type="region of interest" description="Disordered" evidence="1">
    <location>
        <begin position="88"/>
        <end position="114"/>
    </location>
</feature>
<sequence>MAFSERAPDQYKISKKELRILGQFLAAYFGFVFTWLCFLIVPQITYERWGGTLMEASNYINVSMSPTIAFLFNSSVRNELRKMLCPTVRRNKRDSEGEKNSTSMATVTHAKTTL</sequence>
<keyword evidence="4" id="KW-1185">Reference proteome</keyword>
<protein>
    <submittedName>
        <fullName evidence="3">Uncharacterized protein</fullName>
    </submittedName>
</protein>
<keyword evidence="2" id="KW-0812">Transmembrane</keyword>